<dbReference type="AlphaFoldDB" id="A0A433UCJ0"/>
<reference evidence="3 4" key="1">
    <citation type="submission" date="2019-01" db="EMBL/GenBank/DDBJ databases">
        <title>A draft genome assembly of the solar-powered sea slug Elysia chlorotica.</title>
        <authorList>
            <person name="Cai H."/>
            <person name="Li Q."/>
            <person name="Fang X."/>
            <person name="Li J."/>
            <person name="Curtis N.E."/>
            <person name="Altenburger A."/>
            <person name="Shibata T."/>
            <person name="Feng M."/>
            <person name="Maeda T."/>
            <person name="Schwartz J.A."/>
            <person name="Shigenobu S."/>
            <person name="Lundholm N."/>
            <person name="Nishiyama T."/>
            <person name="Yang H."/>
            <person name="Hasebe M."/>
            <person name="Li S."/>
            <person name="Pierce S.K."/>
            <person name="Wang J."/>
        </authorList>
    </citation>
    <scope>NUCLEOTIDE SEQUENCE [LARGE SCALE GENOMIC DNA]</scope>
    <source>
        <strain evidence="3">EC2010</strain>
        <tissue evidence="3">Whole organism of an adult</tissue>
    </source>
</reference>
<dbReference type="PANTHER" id="PTHR10559:SF18">
    <property type="entry name" value="TRANSCOBALAMIN II"/>
    <property type="match status" value="1"/>
</dbReference>
<keyword evidence="1" id="KW-0812">Transmembrane</keyword>
<keyword evidence="2" id="KW-0732">Signal</keyword>
<dbReference type="Proteomes" id="UP000271974">
    <property type="component" value="Unassembled WGS sequence"/>
</dbReference>
<organism evidence="3 4">
    <name type="scientific">Elysia chlorotica</name>
    <name type="common">Eastern emerald elysia</name>
    <name type="synonym">Sea slug</name>
    <dbReference type="NCBI Taxonomy" id="188477"/>
    <lineage>
        <taxon>Eukaryota</taxon>
        <taxon>Metazoa</taxon>
        <taxon>Spiralia</taxon>
        <taxon>Lophotrochozoa</taxon>
        <taxon>Mollusca</taxon>
        <taxon>Gastropoda</taxon>
        <taxon>Heterobranchia</taxon>
        <taxon>Euthyneura</taxon>
        <taxon>Panpulmonata</taxon>
        <taxon>Sacoglossa</taxon>
        <taxon>Placobranchoidea</taxon>
        <taxon>Plakobranchidae</taxon>
        <taxon>Elysia</taxon>
    </lineage>
</organism>
<keyword evidence="1" id="KW-1133">Transmembrane helix</keyword>
<dbReference type="Gene3D" id="2.170.130.30">
    <property type="match status" value="1"/>
</dbReference>
<protein>
    <recommendedName>
        <fullName evidence="5">DUF4430 domain-containing protein</fullName>
    </recommendedName>
</protein>
<feature type="chain" id="PRO_5019192375" description="DUF4430 domain-containing protein" evidence="2">
    <location>
        <begin position="20"/>
        <end position="213"/>
    </location>
</feature>
<name>A0A433UCJ0_ELYCH</name>
<accession>A0A433UCJ0</accession>
<evidence type="ECO:0000313" key="3">
    <source>
        <dbReference type="EMBL" id="RUS91571.1"/>
    </source>
</evidence>
<gene>
    <name evidence="3" type="ORF">EGW08_000686</name>
</gene>
<dbReference type="OrthoDB" id="6084164at2759"/>
<feature type="signal peptide" evidence="2">
    <location>
        <begin position="1"/>
        <end position="19"/>
    </location>
</feature>
<dbReference type="PROSITE" id="PS51257">
    <property type="entry name" value="PROKAR_LIPOPROTEIN"/>
    <property type="match status" value="1"/>
</dbReference>
<evidence type="ECO:0000313" key="4">
    <source>
        <dbReference type="Proteomes" id="UP000271974"/>
    </source>
</evidence>
<evidence type="ECO:0008006" key="5">
    <source>
        <dbReference type="Google" id="ProtNLM"/>
    </source>
</evidence>
<keyword evidence="1" id="KW-0472">Membrane</keyword>
<evidence type="ECO:0000256" key="1">
    <source>
        <dbReference type="SAM" id="Phobius"/>
    </source>
</evidence>
<dbReference type="InterPro" id="IPR051588">
    <property type="entry name" value="Cobalamin_Transport"/>
</dbReference>
<dbReference type="PANTHER" id="PTHR10559">
    <property type="entry name" value="TRANSCOBALAMIN-1/GASTRIC INTRINSIC FACTOR"/>
    <property type="match status" value="1"/>
</dbReference>
<proteinExistence type="predicted"/>
<sequence length="213" mass="23686">MSSKLLICYCLLVACKVDAFRTFELQEKKIIIRKMSTKMLYGCLFLLVILTAHSWACNKRDPDDGKPSGGDVKPTTDPGSGSSGATVNACCHCGQAISVSVLVSNQIQEPFFEYRTEVKERPQRELIHLLEDASTQDMRFRFHAQHYGSMGYAITTINDLAASAVNKTYWMISSHPEGFDAPRSLPLGVSSYIPAHKEVVMFNLTSYATPNNH</sequence>
<evidence type="ECO:0000256" key="2">
    <source>
        <dbReference type="SAM" id="SignalP"/>
    </source>
</evidence>
<feature type="transmembrane region" description="Helical" evidence="1">
    <location>
        <begin position="39"/>
        <end position="57"/>
    </location>
</feature>
<dbReference type="EMBL" id="RQTK01000009">
    <property type="protein sequence ID" value="RUS91571.1"/>
    <property type="molecule type" value="Genomic_DNA"/>
</dbReference>
<keyword evidence="4" id="KW-1185">Reference proteome</keyword>
<comment type="caution">
    <text evidence="3">The sequence shown here is derived from an EMBL/GenBank/DDBJ whole genome shotgun (WGS) entry which is preliminary data.</text>
</comment>